<proteinExistence type="predicted"/>
<accession>A0A0K9FBX5</accession>
<dbReference type="PATRIC" id="fig|582475.4.peg.1079"/>
<name>A0A0K9FBX5_9BACI</name>
<dbReference type="InterPro" id="IPR020216">
    <property type="entry name" value="Uncharacterised_YncE"/>
</dbReference>
<reference evidence="2" key="1">
    <citation type="submission" date="2015-07" db="EMBL/GenBank/DDBJ databases">
        <authorList>
            <consortium name="Consortium for Microbial Forensics and Genomics (microFORGE)"/>
            <person name="Knight B.M."/>
            <person name="Roberts D.P."/>
            <person name="Lin D."/>
            <person name="Hari K."/>
            <person name="Fletcher J."/>
            <person name="Melcher U."/>
            <person name="Blagden T."/>
            <person name="Winegar R.A."/>
        </authorList>
    </citation>
    <scope>NUCLEOTIDE SEQUENCE [LARGE SCALE GENOMIC DNA]</scope>
    <source>
        <strain evidence="2">DSM 23493</strain>
    </source>
</reference>
<dbReference type="OrthoDB" id="2625810at2"/>
<protein>
    <submittedName>
        <fullName evidence="1">Prophage protein</fullName>
    </submittedName>
</protein>
<dbReference type="Pfam" id="PF10903">
    <property type="entry name" value="DUF2691"/>
    <property type="match status" value="1"/>
</dbReference>
<dbReference type="RefSeq" id="WP_049665079.1">
    <property type="nucleotide sequence ID" value="NZ_LFXJ01000005.1"/>
</dbReference>
<dbReference type="Proteomes" id="UP000037326">
    <property type="component" value="Unassembled WGS sequence"/>
</dbReference>
<dbReference type="GeneID" id="96598169"/>
<evidence type="ECO:0000313" key="1">
    <source>
        <dbReference type="EMBL" id="KMY32059.1"/>
    </source>
</evidence>
<dbReference type="EMBL" id="LFXJ01000005">
    <property type="protein sequence ID" value="KMY32059.1"/>
    <property type="molecule type" value="Genomic_DNA"/>
</dbReference>
<gene>
    <name evidence="1" type="ORF">ACZ11_07810</name>
</gene>
<comment type="caution">
    <text evidence="1">The sequence shown here is derived from an EMBL/GenBank/DDBJ whole genome shotgun (WGS) entry which is preliminary data.</text>
</comment>
<evidence type="ECO:0000313" key="2">
    <source>
        <dbReference type="Proteomes" id="UP000037326"/>
    </source>
</evidence>
<organism evidence="1 2">
    <name type="scientific">Lysinibacillus xylanilyticus</name>
    <dbReference type="NCBI Taxonomy" id="582475"/>
    <lineage>
        <taxon>Bacteria</taxon>
        <taxon>Bacillati</taxon>
        <taxon>Bacillota</taxon>
        <taxon>Bacilli</taxon>
        <taxon>Bacillales</taxon>
        <taxon>Bacillaceae</taxon>
        <taxon>Lysinibacillus</taxon>
    </lineage>
</organism>
<dbReference type="AlphaFoldDB" id="A0A0K9FBX5"/>
<sequence length="157" mass="18504">MKRGISFEIPNEYGRFLWEVLTPFEITKFIWLSGGEESYLVEDDELGKLLFTDEVNWIEGLSLKELLEDNRYYLIFVDLKAYSKENNPSLIEPYRDLDFLNSDCELVLLVVDSVCVTIYCKDSEKLERLFDNAKIKGFENLQYITDKNDTRSKLSVW</sequence>